<dbReference type="InterPro" id="IPR050090">
    <property type="entry name" value="Tyrosine_recombinase_XerCD"/>
</dbReference>
<evidence type="ECO:0000259" key="5">
    <source>
        <dbReference type="PROSITE" id="PS51898"/>
    </source>
</evidence>
<evidence type="ECO:0000256" key="4">
    <source>
        <dbReference type="ARBA" id="ARBA00023172"/>
    </source>
</evidence>
<accession>A0A7L5JR95</accession>
<dbReference type="RefSeq" id="WP_024775961.1">
    <property type="nucleotide sequence ID" value="NZ_CP054051.1"/>
</dbReference>
<dbReference type="Pfam" id="PF00589">
    <property type="entry name" value="Phage_integrase"/>
    <property type="match status" value="1"/>
</dbReference>
<dbReference type="GO" id="GO:0003677">
    <property type="term" value="F:DNA binding"/>
    <property type="evidence" value="ECO:0007669"/>
    <property type="project" value="UniProtKB-KW"/>
</dbReference>
<evidence type="ECO:0000256" key="3">
    <source>
        <dbReference type="ARBA" id="ARBA00023125"/>
    </source>
</evidence>
<comment type="similarity">
    <text evidence="1">Belongs to the 'phage' integrase family.</text>
</comment>
<dbReference type="Gene3D" id="1.10.443.10">
    <property type="entry name" value="Intergrase catalytic core"/>
    <property type="match status" value="1"/>
</dbReference>
<protein>
    <submittedName>
        <fullName evidence="6">Site-specific tyrosine recombinase, phage integrase family (INT_ICEBs1_C_like domain)</fullName>
    </submittedName>
</protein>
<dbReference type="KEGG" id="acib:ACBT_1683"/>
<keyword evidence="2" id="KW-0229">DNA integration</keyword>
<evidence type="ECO:0000256" key="1">
    <source>
        <dbReference type="ARBA" id="ARBA00008857"/>
    </source>
</evidence>
<dbReference type="InterPro" id="IPR013762">
    <property type="entry name" value="Integrase-like_cat_sf"/>
</dbReference>
<evidence type="ECO:0000256" key="2">
    <source>
        <dbReference type="ARBA" id="ARBA00022908"/>
    </source>
</evidence>
<dbReference type="SUPFAM" id="SSF56349">
    <property type="entry name" value="DNA breaking-rejoining enzymes"/>
    <property type="match status" value="1"/>
</dbReference>
<dbReference type="PANTHER" id="PTHR30349:SF64">
    <property type="entry name" value="PROPHAGE INTEGRASE INTD-RELATED"/>
    <property type="match status" value="1"/>
</dbReference>
<dbReference type="InterPro" id="IPR010998">
    <property type="entry name" value="Integrase_recombinase_N"/>
</dbReference>
<dbReference type="InterPro" id="IPR002104">
    <property type="entry name" value="Integrase_catalytic"/>
</dbReference>
<keyword evidence="4" id="KW-0233">DNA recombination</keyword>
<evidence type="ECO:0000313" key="7">
    <source>
        <dbReference type="Proteomes" id="UP000509513"/>
    </source>
</evidence>
<dbReference type="PROSITE" id="PS51898">
    <property type="entry name" value="TYR_RECOMBINASE"/>
    <property type="match status" value="1"/>
</dbReference>
<feature type="domain" description="Tyr recombinase" evidence="5">
    <location>
        <begin position="153"/>
        <end position="338"/>
    </location>
</feature>
<evidence type="ECO:0000313" key="6">
    <source>
        <dbReference type="EMBL" id="QKJ27580.1"/>
    </source>
</evidence>
<dbReference type="CDD" id="cd01189">
    <property type="entry name" value="INT_ICEBs1_C_like"/>
    <property type="match status" value="1"/>
</dbReference>
<reference evidence="6 7" key="1">
    <citation type="submission" date="2020-05" db="EMBL/GenBank/DDBJ databases">
        <title>Complete genome sequencing of Campylobacter and Arcobacter type strains.</title>
        <authorList>
            <person name="Miller W.G."/>
            <person name="Yee E."/>
        </authorList>
    </citation>
    <scope>NUCLEOTIDE SEQUENCE [LARGE SCALE GENOMIC DNA]</scope>
    <source>
        <strain evidence="6 7">LMG 21996</strain>
    </source>
</reference>
<gene>
    <name evidence="6" type="ORF">ACBT_1683</name>
</gene>
<dbReference type="EMBL" id="CP054051">
    <property type="protein sequence ID" value="QKJ27580.1"/>
    <property type="molecule type" value="Genomic_DNA"/>
</dbReference>
<dbReference type="InterPro" id="IPR011010">
    <property type="entry name" value="DNA_brk_join_enz"/>
</dbReference>
<dbReference type="GO" id="GO:0006310">
    <property type="term" value="P:DNA recombination"/>
    <property type="evidence" value="ECO:0007669"/>
    <property type="project" value="UniProtKB-KW"/>
</dbReference>
<keyword evidence="3" id="KW-0238">DNA-binding</keyword>
<dbReference type="AlphaFoldDB" id="A0A7L5JR95"/>
<dbReference type="Gene3D" id="1.10.150.130">
    <property type="match status" value="1"/>
</dbReference>
<dbReference type="InterPro" id="IPR004107">
    <property type="entry name" value="Integrase_SAM-like_N"/>
</dbReference>
<proteinExistence type="inferred from homology"/>
<sequence length="347" mass="40870">MKLYNRNGILYIYLNGVRKSSGLKDTQENRKLLTNHHKNDEFYKNFNVITKDKTIIDFCEEVLQEKENKLQPTTMRTYYSLLRSRIIPFFNKKYIHEVTPIMLKTWYSTFKDKSTLNTCVNGILKSAFENAIIEGYIKTSPFIVSFPTLKSDYEINPFNLEEINLLLKNSNGWFRNFLGIAFFTGARTGELLALEWKDINFTENIISINKTRTMGLTKRVKTKSSKRNIDILSQCEIFLKQQQKITGLQTNVFYSNRNQSFGSSSSLANIWNKLLKKCNLEYRSIYQTRHSFASNMLSNKEDIFWVSQMLGHKNINITSEKYSRYIRSSRERKTTFLDEQKYLFAQI</sequence>
<dbReference type="PANTHER" id="PTHR30349">
    <property type="entry name" value="PHAGE INTEGRASE-RELATED"/>
    <property type="match status" value="1"/>
</dbReference>
<organism evidence="6 7">
    <name type="scientific">Aliarcobacter cibarius</name>
    <dbReference type="NCBI Taxonomy" id="255507"/>
    <lineage>
        <taxon>Bacteria</taxon>
        <taxon>Pseudomonadati</taxon>
        <taxon>Campylobacterota</taxon>
        <taxon>Epsilonproteobacteria</taxon>
        <taxon>Campylobacterales</taxon>
        <taxon>Arcobacteraceae</taxon>
        <taxon>Aliarcobacter</taxon>
    </lineage>
</organism>
<dbReference type="OrthoDB" id="5391994at2"/>
<name>A0A7L5JR95_9BACT</name>
<dbReference type="GO" id="GO:0015074">
    <property type="term" value="P:DNA integration"/>
    <property type="evidence" value="ECO:0007669"/>
    <property type="project" value="UniProtKB-KW"/>
</dbReference>
<dbReference type="Proteomes" id="UP000509513">
    <property type="component" value="Chromosome"/>
</dbReference>
<dbReference type="Pfam" id="PF14659">
    <property type="entry name" value="Phage_int_SAM_3"/>
    <property type="match status" value="1"/>
</dbReference>